<gene>
    <name evidence="13" type="ORF">KOW79_000383</name>
</gene>
<dbReference type="Pfam" id="PF00096">
    <property type="entry name" value="zf-C2H2"/>
    <property type="match status" value="9"/>
</dbReference>
<comment type="subcellular location">
    <subcellularLocation>
        <location evidence="1">Nucleus</location>
    </subcellularLocation>
</comment>
<evidence type="ECO:0000256" key="11">
    <source>
        <dbReference type="SAM" id="MobiDB-lite"/>
    </source>
</evidence>
<feature type="domain" description="C2H2-type" evidence="12">
    <location>
        <begin position="1024"/>
        <end position="1051"/>
    </location>
</feature>
<feature type="domain" description="C2H2-type" evidence="12">
    <location>
        <begin position="865"/>
        <end position="892"/>
    </location>
</feature>
<dbReference type="PANTHER" id="PTHR24376">
    <property type="entry name" value="ZINC FINGER PROTEIN"/>
    <property type="match status" value="1"/>
</dbReference>
<feature type="domain" description="C2H2-type" evidence="12">
    <location>
        <begin position="262"/>
        <end position="284"/>
    </location>
</feature>
<dbReference type="GO" id="GO:0003677">
    <property type="term" value="F:DNA binding"/>
    <property type="evidence" value="ECO:0007669"/>
    <property type="project" value="UniProtKB-KW"/>
</dbReference>
<feature type="domain" description="C2H2-type" evidence="12">
    <location>
        <begin position="1472"/>
        <end position="1499"/>
    </location>
</feature>
<feature type="domain" description="C2H2-type" evidence="12">
    <location>
        <begin position="1444"/>
        <end position="1471"/>
    </location>
</feature>
<evidence type="ECO:0000256" key="9">
    <source>
        <dbReference type="ARBA" id="ARBA00023242"/>
    </source>
</evidence>
<dbReference type="InterPro" id="IPR036236">
    <property type="entry name" value="Znf_C2H2_sf"/>
</dbReference>
<dbReference type="PROSITE" id="PS00028">
    <property type="entry name" value="ZINC_FINGER_C2H2_1"/>
    <property type="match status" value="19"/>
</dbReference>
<evidence type="ECO:0000256" key="10">
    <source>
        <dbReference type="PROSITE-ProRule" id="PRU00042"/>
    </source>
</evidence>
<feature type="domain" description="C2H2-type" evidence="12">
    <location>
        <begin position="1286"/>
        <end position="1314"/>
    </location>
</feature>
<feature type="domain" description="C2H2-type" evidence="12">
    <location>
        <begin position="706"/>
        <end position="733"/>
    </location>
</feature>
<organism evidence="13 14">
    <name type="scientific">Hemibagrus wyckioides</name>
    <dbReference type="NCBI Taxonomy" id="337641"/>
    <lineage>
        <taxon>Eukaryota</taxon>
        <taxon>Metazoa</taxon>
        <taxon>Chordata</taxon>
        <taxon>Craniata</taxon>
        <taxon>Vertebrata</taxon>
        <taxon>Euteleostomi</taxon>
        <taxon>Actinopterygii</taxon>
        <taxon>Neopterygii</taxon>
        <taxon>Teleostei</taxon>
        <taxon>Ostariophysi</taxon>
        <taxon>Siluriformes</taxon>
        <taxon>Bagridae</taxon>
        <taxon>Hemibagrus</taxon>
    </lineage>
</organism>
<dbReference type="InterPro" id="IPR013087">
    <property type="entry name" value="Znf_C2H2_type"/>
</dbReference>
<dbReference type="OrthoDB" id="6105938at2759"/>
<feature type="domain" description="C2H2-type" evidence="12">
    <location>
        <begin position="444"/>
        <end position="467"/>
    </location>
</feature>
<comment type="caution">
    <text evidence="13">The sequence shown here is derived from an EMBL/GenBank/DDBJ whole genome shotgun (WGS) entry which is preliminary data.</text>
</comment>
<sequence length="1542" mass="175255">MAAVYSEKRTRLRINVANVSSENVKDSSPENSADSTSGDKDSGEENSGVGCAVRAGSPAPEAQEHAEVAALSAAVPPIRIKEEPVEEGEYLTVHVDDVGEEDWEQTGRGAHFSGRDERADGDWPFCREEKSAVFGNKEAYTEHRREHTHDGPIVCLDTDSQWDNLLVSTDGGRRTLCCALCGCKFSNSREFFTHQLKHRKDIIKQESILETGEGLSKQKMFECNDCGKTYSSIGQCLNHQRSHKQASKSVFHQLAHLKKKSFQCPTCGRSYSRASALDAHRRCHEEKLFKAKNSEGEKYLPEEVTVKTEDAADMSSEQLDESPKKLFECLDCGKSFRTMCGLGTHQRFSVNCSNTTDKVRVKRSFDCTECGKTFHRPMAMACHQRWHKRREQLNGNDQPFQCKECGKVFTSLTFFNKHQRLVHSKEMPAKSFLHQVYQLQKKAFECQECGRRFSRASALHSHQLCHTDVFGDIMEGSSQKSPTEQTVLSYQNNQDKAACFTEASVYSKNIMQTIVGRFSTKGYKADTDFKPVIIEASGSQRRDHGSQQNPDLELVCESDQEEKDFNLNPCKESELSSQKSGPEMDVNIVQIDSVNFNEGFENTEMDQSPSQEAKKYECSECNRTFDKAVSLRCHMLWHRGGMGKKSRYRRKMLIANPIRKASIKCEICGHESFTKTSHYVHLGKHEDRTPYKSIMYQLANLQKNSFKCDVCGMHFSRLSALQSHQQHHNKRKKPYECLQCDKSYSNLSTLHNHQKVCTGKEPDNTVSPGDKDRMAEQFNPSKTLLGPKVHHCKKCGKGFWSMGAFFHHKQYHPQCGDVNTSSSEASLKSENGHVRRKKRGRKRIMMSSHDHKPRVMPDRIKSKLYKCEVCDKSYRVIGCFLKHKLIHQSQAPVKSFDYQVKQLQKNMYSCPDCGKQFSRAMALQFHMKSHGYETGLPVEKMNLPNQPDGPQCPTCLAVFNCESSLEIHRKHCLKAKGEREEKCQGVELDKLGSPKENKNVQRQTSEDVSEKVLKIPPFTSVMKYACDDCDRSFSVVGALNFHKRIHRKSSSSTESQSERLNVPPSKPVESTARAPFYCTECGRKFSTNSALGTHRRWHKDKKLARFILKSSKMSRKNIENGPFLCNLCGKGFFYLCVLRRHQKYHPPIVAQSDPKQNLKITETLSSTSPKSRLECPDCDASFISGSLLAAHFASQHAKPPDTETKQQEREPHLNLQVSDQPIVPITSPPTAVTLAGRGDKPKIKYYCLQCNKKFVNARGLRAHKWQKHRRTRGRPPANMNEDVKPFPCSHCEKSYGSQGALQNHQRSCNANNESLKQSYKPDVAAEEQPLQHRPLESGTKCLYKCHKCGKAFPSEKQLDAHKEAARTRPYCCALCCRGYWTESQLQQHLIWHDEVRRRLPTELRYRLNSSVVSGSSAKLQFPSTNRITPAKLPAPANNLKVTNYRCHQCSKMFLSPYALKEHQSLHKSEEPYRCSLCPKTFSEIKDLIDHHQECLGDEELKPTPLPASSQDTESLTCIECGISFSQETDLHQHYIDHARGEF</sequence>
<evidence type="ECO:0000256" key="7">
    <source>
        <dbReference type="ARBA" id="ARBA00023125"/>
    </source>
</evidence>
<dbReference type="SMART" id="SM00355">
    <property type="entry name" value="ZnF_C2H2"/>
    <property type="match status" value="26"/>
</dbReference>
<dbReference type="Gene3D" id="3.30.160.60">
    <property type="entry name" value="Classic Zinc Finger"/>
    <property type="match status" value="14"/>
</dbReference>
<keyword evidence="14" id="KW-1185">Reference proteome</keyword>
<evidence type="ECO:0000256" key="1">
    <source>
        <dbReference type="ARBA" id="ARBA00004123"/>
    </source>
</evidence>
<keyword evidence="5" id="KW-0862">Zinc</keyword>
<dbReference type="GO" id="GO:0005634">
    <property type="term" value="C:nucleus"/>
    <property type="evidence" value="ECO:0007669"/>
    <property type="project" value="UniProtKB-SubCell"/>
</dbReference>
<keyword evidence="2" id="KW-0479">Metal-binding</keyword>
<evidence type="ECO:0000256" key="2">
    <source>
        <dbReference type="ARBA" id="ARBA00022723"/>
    </source>
</evidence>
<accession>A0A9D3SUQ4</accession>
<feature type="domain" description="C2H2-type" evidence="12">
    <location>
        <begin position="327"/>
        <end position="359"/>
    </location>
</feature>
<keyword evidence="6" id="KW-0805">Transcription regulation</keyword>
<feature type="region of interest" description="Disordered" evidence="11">
    <location>
        <begin position="17"/>
        <end position="62"/>
    </location>
</feature>
<feature type="domain" description="C2H2-type" evidence="12">
    <location>
        <begin position="1076"/>
        <end position="1103"/>
    </location>
</feature>
<proteinExistence type="predicted"/>
<dbReference type="Proteomes" id="UP000824219">
    <property type="component" value="Linkage Group LG01"/>
</dbReference>
<evidence type="ECO:0000256" key="4">
    <source>
        <dbReference type="ARBA" id="ARBA00022771"/>
    </source>
</evidence>
<dbReference type="FunFam" id="3.30.160.60:FF:000446">
    <property type="entry name" value="Zinc finger protein"/>
    <property type="match status" value="1"/>
</dbReference>
<keyword evidence="3" id="KW-0677">Repeat</keyword>
<dbReference type="FunFam" id="3.30.160.60:FF:000322">
    <property type="entry name" value="GDNF-inducible zinc finger protein 1"/>
    <property type="match status" value="1"/>
</dbReference>
<dbReference type="FunFam" id="3.30.160.60:FF:000100">
    <property type="entry name" value="Zinc finger 45-like"/>
    <property type="match status" value="1"/>
</dbReference>
<dbReference type="PROSITE" id="PS50157">
    <property type="entry name" value="ZINC_FINGER_C2H2_2"/>
    <property type="match status" value="21"/>
</dbReference>
<feature type="compositionally biased region" description="Basic and acidic residues" evidence="11">
    <location>
        <begin position="1198"/>
        <end position="1212"/>
    </location>
</feature>
<keyword evidence="8" id="KW-0804">Transcription</keyword>
<reference evidence="13 14" key="1">
    <citation type="submission" date="2021-06" db="EMBL/GenBank/DDBJ databases">
        <title>Chromosome-level genome assembly of the red-tail catfish (Hemibagrus wyckioides).</title>
        <authorList>
            <person name="Shao F."/>
        </authorList>
    </citation>
    <scope>NUCLEOTIDE SEQUENCE [LARGE SCALE GENOMIC DNA]</scope>
    <source>
        <strain evidence="13">EC202008001</strain>
        <tissue evidence="13">Blood</tissue>
    </source>
</reference>
<feature type="domain" description="C2H2-type" evidence="12">
    <location>
        <begin position="1123"/>
        <end position="1145"/>
    </location>
</feature>
<protein>
    <recommendedName>
        <fullName evidence="12">C2H2-type domain-containing protein</fullName>
    </recommendedName>
</protein>
<feature type="domain" description="C2H2-type" evidence="12">
    <location>
        <begin position="221"/>
        <end position="248"/>
    </location>
</feature>
<feature type="domain" description="C2H2-type" evidence="12">
    <location>
        <begin position="735"/>
        <end position="762"/>
    </location>
</feature>
<evidence type="ECO:0000256" key="5">
    <source>
        <dbReference type="ARBA" id="ARBA00022833"/>
    </source>
</evidence>
<evidence type="ECO:0000313" key="14">
    <source>
        <dbReference type="Proteomes" id="UP000824219"/>
    </source>
</evidence>
<keyword evidence="9" id="KW-0539">Nucleus</keyword>
<feature type="domain" description="C2H2-type" evidence="12">
    <location>
        <begin position="790"/>
        <end position="812"/>
    </location>
</feature>
<dbReference type="SUPFAM" id="SSF57667">
    <property type="entry name" value="beta-beta-alpha zinc fingers"/>
    <property type="match status" value="12"/>
</dbReference>
<evidence type="ECO:0000256" key="8">
    <source>
        <dbReference type="ARBA" id="ARBA00023163"/>
    </source>
</evidence>
<evidence type="ECO:0000259" key="12">
    <source>
        <dbReference type="PROSITE" id="PS50157"/>
    </source>
</evidence>
<feature type="domain" description="C2H2-type" evidence="12">
    <location>
        <begin position="616"/>
        <end position="643"/>
    </location>
</feature>
<dbReference type="PANTHER" id="PTHR24376:SF235">
    <property type="entry name" value="C2H2-TYPE DOMAIN-CONTAINING PROTEIN"/>
    <property type="match status" value="1"/>
</dbReference>
<dbReference type="Pfam" id="PF13912">
    <property type="entry name" value="zf-C2H2_6"/>
    <property type="match status" value="1"/>
</dbReference>
<keyword evidence="4 10" id="KW-0863">Zinc-finger</keyword>
<feature type="domain" description="C2H2-type" evidence="12">
    <location>
        <begin position="1343"/>
        <end position="1367"/>
    </location>
</feature>
<name>A0A9D3SUQ4_9TELE</name>
<dbReference type="GO" id="GO:0008270">
    <property type="term" value="F:zinc ion binding"/>
    <property type="evidence" value="ECO:0007669"/>
    <property type="project" value="UniProtKB-KW"/>
</dbReference>
<evidence type="ECO:0000256" key="3">
    <source>
        <dbReference type="ARBA" id="ARBA00022737"/>
    </source>
</evidence>
<feature type="region of interest" description="Disordered" evidence="11">
    <location>
        <begin position="1194"/>
        <end position="1235"/>
    </location>
</feature>
<evidence type="ECO:0000256" key="6">
    <source>
        <dbReference type="ARBA" id="ARBA00023015"/>
    </source>
</evidence>
<feature type="domain" description="C2H2-type" evidence="12">
    <location>
        <begin position="365"/>
        <end position="392"/>
    </location>
</feature>
<feature type="domain" description="C2H2-type" evidence="12">
    <location>
        <begin position="1515"/>
        <end position="1542"/>
    </location>
</feature>
<feature type="domain" description="C2H2-type" evidence="12">
    <location>
        <begin position="400"/>
        <end position="428"/>
    </location>
</feature>
<evidence type="ECO:0000313" key="13">
    <source>
        <dbReference type="EMBL" id="KAG7335690.1"/>
    </source>
</evidence>
<dbReference type="EMBL" id="JAHKSW010000001">
    <property type="protein sequence ID" value="KAG7335690.1"/>
    <property type="molecule type" value="Genomic_DNA"/>
</dbReference>
<keyword evidence="7" id="KW-0238">DNA-binding</keyword>
<feature type="domain" description="C2H2-type" evidence="12">
    <location>
        <begin position="1245"/>
        <end position="1273"/>
    </location>
</feature>
<feature type="domain" description="C2H2-type" evidence="12">
    <location>
        <begin position="908"/>
        <end position="935"/>
    </location>
</feature>
<feature type="region of interest" description="Disordered" evidence="11">
    <location>
        <begin position="1047"/>
        <end position="1068"/>
    </location>
</feature>